<dbReference type="AlphaFoldDB" id="A0A194V4L4"/>
<evidence type="ECO:0000256" key="5">
    <source>
        <dbReference type="ARBA" id="ARBA00022676"/>
    </source>
</evidence>
<dbReference type="GO" id="GO:0016020">
    <property type="term" value="C:membrane"/>
    <property type="evidence" value="ECO:0007669"/>
    <property type="project" value="UniProtKB-SubCell"/>
</dbReference>
<evidence type="ECO:0000256" key="11">
    <source>
        <dbReference type="ARBA" id="ARBA00023136"/>
    </source>
</evidence>
<keyword evidence="11" id="KW-0472">Membrane</keyword>
<evidence type="ECO:0000313" key="14">
    <source>
        <dbReference type="Proteomes" id="UP000078576"/>
    </source>
</evidence>
<dbReference type="InterPro" id="IPR003378">
    <property type="entry name" value="Fringe-like_glycosylTrfase"/>
</dbReference>
<proteinExistence type="inferred from homology"/>
<dbReference type="PANTHER" id="PTHR23033">
    <property type="entry name" value="BETA1,3-GALACTOSYLTRANSFERASE"/>
    <property type="match status" value="1"/>
</dbReference>
<reference evidence="14" key="1">
    <citation type="submission" date="2014-12" db="EMBL/GenBank/DDBJ databases">
        <title>Genome Sequence of Valsa Canker Pathogens Uncovers a Specific Adaption of Colonization on Woody Bark.</title>
        <authorList>
            <person name="Yin Z."/>
            <person name="Liu H."/>
            <person name="Gao X."/>
            <person name="Li Z."/>
            <person name="Song N."/>
            <person name="Ke X."/>
            <person name="Dai Q."/>
            <person name="Wu Y."/>
            <person name="Sun Y."/>
            <person name="Xu J.-R."/>
            <person name="Kang Z.K."/>
            <person name="Wang L."/>
            <person name="Huang L."/>
        </authorList>
    </citation>
    <scope>NUCLEOTIDE SEQUENCE [LARGE SCALE GENOMIC DNA]</scope>
    <source>
        <strain evidence="14">SXYL134</strain>
    </source>
</reference>
<evidence type="ECO:0000313" key="13">
    <source>
        <dbReference type="EMBL" id="KUI58920.1"/>
    </source>
</evidence>
<dbReference type="EC" id="2.4.1.122" evidence="4"/>
<keyword evidence="8" id="KW-0547">Nucleotide-binding</keyword>
<keyword evidence="9" id="KW-0735">Signal-anchor</keyword>
<evidence type="ECO:0000256" key="9">
    <source>
        <dbReference type="ARBA" id="ARBA00022968"/>
    </source>
</evidence>
<keyword evidence="7" id="KW-0812">Transmembrane</keyword>
<dbReference type="GO" id="GO:0000166">
    <property type="term" value="F:nucleotide binding"/>
    <property type="evidence" value="ECO:0007669"/>
    <property type="project" value="UniProtKB-KW"/>
</dbReference>
<keyword evidence="10" id="KW-1133">Transmembrane helix</keyword>
<evidence type="ECO:0000256" key="6">
    <source>
        <dbReference type="ARBA" id="ARBA00022679"/>
    </source>
</evidence>
<comment type="subcellular location">
    <subcellularLocation>
        <location evidence="1">Membrane</location>
        <topology evidence="1">Single-pass type II membrane protein</topology>
    </subcellularLocation>
</comment>
<dbReference type="Pfam" id="PF02434">
    <property type="entry name" value="Fringe"/>
    <property type="match status" value="1"/>
</dbReference>
<comment type="similarity">
    <text evidence="3">Belongs to the glycosyltransferase 31 family. Beta3-Gal-T subfamily.</text>
</comment>
<gene>
    <name evidence="13" type="ORF">VP1G_06187</name>
</gene>
<evidence type="ECO:0000256" key="2">
    <source>
        <dbReference type="ARBA" id="ARBA00004922"/>
    </source>
</evidence>
<dbReference type="GO" id="GO:0016263">
    <property type="term" value="F:glycoprotein-N-acetylgalactosamine 3-beta-galactosyltransferase activity"/>
    <property type="evidence" value="ECO:0007669"/>
    <property type="project" value="UniProtKB-EC"/>
</dbReference>
<keyword evidence="5" id="KW-0328">Glycosyltransferase</keyword>
<sequence length="498" mass="57206">MLSRRSFNIALLTCIFVGVFLITSRRLNDWGWDSGNYHTGQFSPNIVGTLNATDTGFHAMPTVVPARDKESIKLGLSLPLPTRDPVCYGFPDTSGIFLVVKTGATESFDKIPIQLLTVLRCLPDFLIFSDLEQRIGGYHILDSLETVLLEAREGNADFDLYRQQKTCAIDQDKCAKFIDGPQSAGWNLDKYKNIHMAEKTYRMRPGYDWYVFIDADTYVSWPNLVRVLHRLDPSEKRYLGSTTMIGDFPFGHGGSGYVVSGAAMESFTGKTPGIANSFDVRVKDECCGDYMFAVALNETIGVTVSGIWPTINGEKPSTLFYGPNQWCHAVGTMHHMNSEEVSAFWEFERRRYVNNQRPLVFKEIYHWFLEQKLVPMRDDWDNQSDDWFYIDFDAQDHEWEDWRIERAVKEGEKSEVEKKAHESFEDCIIACEAHSECFQFNWQNDCCGMMSSFRLGTPVKKEDEEKRRARSGWNVTKIKKWVEEQGECEEVIWPEIGP</sequence>
<feature type="domain" description="Fringe-like glycosyltransferase" evidence="12">
    <location>
        <begin position="195"/>
        <end position="297"/>
    </location>
</feature>
<accession>A0A194V4L4</accession>
<evidence type="ECO:0000256" key="8">
    <source>
        <dbReference type="ARBA" id="ARBA00022741"/>
    </source>
</evidence>
<evidence type="ECO:0000256" key="1">
    <source>
        <dbReference type="ARBA" id="ARBA00004606"/>
    </source>
</evidence>
<evidence type="ECO:0000256" key="4">
    <source>
        <dbReference type="ARBA" id="ARBA00012557"/>
    </source>
</evidence>
<keyword evidence="14" id="KW-1185">Reference proteome</keyword>
<dbReference type="Proteomes" id="UP000078576">
    <property type="component" value="Unassembled WGS sequence"/>
</dbReference>
<keyword evidence="6" id="KW-0808">Transferase</keyword>
<dbReference type="PANTHER" id="PTHR23033:SF40">
    <property type="entry name" value="APPLE DOMAIN-CONTAINING PROTEIN"/>
    <property type="match status" value="1"/>
</dbReference>
<evidence type="ECO:0000256" key="3">
    <source>
        <dbReference type="ARBA" id="ARBA00006462"/>
    </source>
</evidence>
<dbReference type="OrthoDB" id="414175at2759"/>
<organism evidence="13 14">
    <name type="scientific">Cytospora mali</name>
    <name type="common">Apple Valsa canker fungus</name>
    <name type="synonym">Valsa mali</name>
    <dbReference type="NCBI Taxonomy" id="578113"/>
    <lineage>
        <taxon>Eukaryota</taxon>
        <taxon>Fungi</taxon>
        <taxon>Dikarya</taxon>
        <taxon>Ascomycota</taxon>
        <taxon>Pezizomycotina</taxon>
        <taxon>Sordariomycetes</taxon>
        <taxon>Sordariomycetidae</taxon>
        <taxon>Diaporthales</taxon>
        <taxon>Cytosporaceae</taxon>
        <taxon>Cytospora</taxon>
    </lineage>
</organism>
<dbReference type="FunFam" id="3.90.550.50:FF:000039">
    <property type="entry name" value="WGS project CABT00000000 data, contig 2.9"/>
    <property type="match status" value="1"/>
</dbReference>
<protein>
    <recommendedName>
        <fullName evidence="4">N-acetylgalactosaminide beta-1,3-galactosyltransferase</fullName>
        <ecNumber evidence="4">2.4.1.122</ecNumber>
    </recommendedName>
</protein>
<dbReference type="EMBL" id="KN714721">
    <property type="protein sequence ID" value="KUI58920.1"/>
    <property type="molecule type" value="Genomic_DNA"/>
</dbReference>
<evidence type="ECO:0000256" key="10">
    <source>
        <dbReference type="ARBA" id="ARBA00022989"/>
    </source>
</evidence>
<evidence type="ECO:0000259" key="12">
    <source>
        <dbReference type="Pfam" id="PF02434"/>
    </source>
</evidence>
<name>A0A194V4L4_CYTMA</name>
<comment type="pathway">
    <text evidence="2">Protein modification; protein glycosylation.</text>
</comment>
<dbReference type="InterPro" id="IPR026050">
    <property type="entry name" value="C1GALT1/C1GALT1_chp1"/>
</dbReference>
<dbReference type="Gene3D" id="3.90.550.50">
    <property type="match status" value="1"/>
</dbReference>
<dbReference type="STRING" id="694573.A0A194V4L4"/>
<evidence type="ECO:0000256" key="7">
    <source>
        <dbReference type="ARBA" id="ARBA00022692"/>
    </source>
</evidence>